<reference evidence="9 10" key="1">
    <citation type="journal article" date="2016" name="Nat. Commun.">
        <title>Thousands of microbial genomes shed light on interconnected biogeochemical processes in an aquifer system.</title>
        <authorList>
            <person name="Anantharaman K."/>
            <person name="Brown C.T."/>
            <person name="Hug L.A."/>
            <person name="Sharon I."/>
            <person name="Castelle C.J."/>
            <person name="Probst A.J."/>
            <person name="Thomas B.C."/>
            <person name="Singh A."/>
            <person name="Wilkins M.J."/>
            <person name="Karaoz U."/>
            <person name="Brodie E.L."/>
            <person name="Williams K.H."/>
            <person name="Hubbard S.S."/>
            <person name="Banfield J.F."/>
        </authorList>
    </citation>
    <scope>NUCLEOTIDE SEQUENCE [LARGE SCALE GENOMIC DNA]</scope>
</reference>
<comment type="caution">
    <text evidence="9">The sequence shown here is derived from an EMBL/GenBank/DDBJ whole genome shotgun (WGS) entry which is preliminary data.</text>
</comment>
<evidence type="ECO:0000259" key="8">
    <source>
        <dbReference type="PROSITE" id="PS51740"/>
    </source>
</evidence>
<dbReference type="PANTHER" id="PTHR34701:SF1">
    <property type="entry name" value="TRANSCRIPTIONAL REGULATOR MRAZ"/>
    <property type="match status" value="1"/>
</dbReference>
<evidence type="ECO:0000256" key="5">
    <source>
        <dbReference type="ARBA" id="ARBA00023125"/>
    </source>
</evidence>
<keyword evidence="2 7" id="KW-0963">Cytoplasm</keyword>
<dbReference type="GO" id="GO:0003700">
    <property type="term" value="F:DNA-binding transcription factor activity"/>
    <property type="evidence" value="ECO:0007669"/>
    <property type="project" value="UniProtKB-UniRule"/>
</dbReference>
<dbReference type="NCBIfam" id="TIGR00242">
    <property type="entry name" value="division/cell wall cluster transcriptional repressor MraZ"/>
    <property type="match status" value="1"/>
</dbReference>
<comment type="subcellular location">
    <subcellularLocation>
        <location evidence="7">Cytoplasm</location>
        <location evidence="7">Nucleoid</location>
    </subcellularLocation>
</comment>
<comment type="subunit">
    <text evidence="7">Forms oligomers.</text>
</comment>
<dbReference type="Pfam" id="PF02381">
    <property type="entry name" value="MraZ"/>
    <property type="match status" value="2"/>
</dbReference>
<sequence length="143" mass="16323">MFIGEYRHTLDEKGRIAVPVKFRKQLENGAVVTKGLDECLLLYPMKEWEVEAAKIAKLSIAKADSRAFNRHMLSGAMDIDMDKQGRVIIPDYLRKFAGIGKKAVVTGLYDKIEIWDEEKWEQYKKVTESESNAIAERMGELGI</sequence>
<dbReference type="AlphaFoldDB" id="A0A1F5AYQ3"/>
<evidence type="ECO:0000313" key="9">
    <source>
        <dbReference type="EMBL" id="OGD23515.1"/>
    </source>
</evidence>
<evidence type="ECO:0000313" key="10">
    <source>
        <dbReference type="Proteomes" id="UP000176639"/>
    </source>
</evidence>
<keyword evidence="6 7" id="KW-0804">Transcription</keyword>
<dbReference type="InterPro" id="IPR035642">
    <property type="entry name" value="MraZ_N"/>
</dbReference>
<keyword evidence="9" id="KW-0132">Cell division</keyword>
<organism evidence="9 10">
    <name type="scientific">Candidatus Azambacteria bacterium RBG_16_47_10</name>
    <dbReference type="NCBI Taxonomy" id="1797292"/>
    <lineage>
        <taxon>Bacteria</taxon>
        <taxon>Candidatus Azamiibacteriota</taxon>
    </lineage>
</organism>
<dbReference type="CDD" id="cd16321">
    <property type="entry name" value="MraZ_C"/>
    <property type="match status" value="1"/>
</dbReference>
<dbReference type="PROSITE" id="PS51740">
    <property type="entry name" value="SPOVT_ABRB"/>
    <property type="match status" value="2"/>
</dbReference>
<evidence type="ECO:0000256" key="7">
    <source>
        <dbReference type="HAMAP-Rule" id="MF_01008"/>
    </source>
</evidence>
<keyword evidence="4 7" id="KW-0805">Transcription regulation</keyword>
<evidence type="ECO:0000256" key="1">
    <source>
        <dbReference type="ARBA" id="ARBA00013860"/>
    </source>
</evidence>
<protein>
    <recommendedName>
        <fullName evidence="1 7">Transcriptional regulator MraZ</fullName>
    </recommendedName>
</protein>
<dbReference type="Proteomes" id="UP000176639">
    <property type="component" value="Unassembled WGS sequence"/>
</dbReference>
<dbReference type="GO" id="GO:0051301">
    <property type="term" value="P:cell division"/>
    <property type="evidence" value="ECO:0007669"/>
    <property type="project" value="UniProtKB-KW"/>
</dbReference>
<accession>A0A1F5AYQ3</accession>
<dbReference type="CDD" id="cd16320">
    <property type="entry name" value="MraZ_N"/>
    <property type="match status" value="1"/>
</dbReference>
<dbReference type="HAMAP" id="MF_01008">
    <property type="entry name" value="MraZ"/>
    <property type="match status" value="1"/>
</dbReference>
<dbReference type="GO" id="GO:2000143">
    <property type="term" value="P:negative regulation of DNA-templated transcription initiation"/>
    <property type="evidence" value="ECO:0007669"/>
    <property type="project" value="TreeGrafter"/>
</dbReference>
<dbReference type="GO" id="GO:0005737">
    <property type="term" value="C:cytoplasm"/>
    <property type="evidence" value="ECO:0007669"/>
    <property type="project" value="UniProtKB-UniRule"/>
</dbReference>
<dbReference type="GO" id="GO:0000976">
    <property type="term" value="F:transcription cis-regulatory region binding"/>
    <property type="evidence" value="ECO:0007669"/>
    <property type="project" value="TreeGrafter"/>
</dbReference>
<dbReference type="SUPFAM" id="SSF89447">
    <property type="entry name" value="AbrB/MazE/MraZ-like"/>
    <property type="match status" value="1"/>
</dbReference>
<proteinExistence type="inferred from homology"/>
<dbReference type="InterPro" id="IPR020603">
    <property type="entry name" value="MraZ_dom"/>
</dbReference>
<evidence type="ECO:0000256" key="6">
    <source>
        <dbReference type="ARBA" id="ARBA00023163"/>
    </source>
</evidence>
<dbReference type="Gene3D" id="3.40.1550.20">
    <property type="entry name" value="Transcriptional regulator MraZ domain"/>
    <property type="match status" value="1"/>
</dbReference>
<dbReference type="GO" id="GO:0009295">
    <property type="term" value="C:nucleoid"/>
    <property type="evidence" value="ECO:0007669"/>
    <property type="project" value="UniProtKB-SubCell"/>
</dbReference>
<feature type="domain" description="SpoVT-AbrB" evidence="8">
    <location>
        <begin position="76"/>
        <end position="119"/>
    </location>
</feature>
<comment type="similarity">
    <text evidence="7">Belongs to the MraZ family.</text>
</comment>
<evidence type="ECO:0000256" key="2">
    <source>
        <dbReference type="ARBA" id="ARBA00022490"/>
    </source>
</evidence>
<keyword evidence="5 7" id="KW-0238">DNA-binding</keyword>
<dbReference type="InterPro" id="IPR003444">
    <property type="entry name" value="MraZ"/>
</dbReference>
<dbReference type="InterPro" id="IPR038619">
    <property type="entry name" value="MraZ_sf"/>
</dbReference>
<keyword evidence="3" id="KW-0677">Repeat</keyword>
<dbReference type="InterPro" id="IPR035644">
    <property type="entry name" value="MraZ_C"/>
</dbReference>
<keyword evidence="9" id="KW-0131">Cell cycle</keyword>
<dbReference type="InterPro" id="IPR037914">
    <property type="entry name" value="SpoVT-AbrB_sf"/>
</dbReference>
<evidence type="ECO:0000256" key="4">
    <source>
        <dbReference type="ARBA" id="ARBA00023015"/>
    </source>
</evidence>
<feature type="domain" description="SpoVT-AbrB" evidence="8">
    <location>
        <begin position="5"/>
        <end position="47"/>
    </location>
</feature>
<dbReference type="InterPro" id="IPR007159">
    <property type="entry name" value="SpoVT-AbrB_dom"/>
</dbReference>
<name>A0A1F5AYQ3_9BACT</name>
<dbReference type="EMBL" id="MEYI01000037">
    <property type="protein sequence ID" value="OGD23515.1"/>
    <property type="molecule type" value="Genomic_DNA"/>
</dbReference>
<dbReference type="PANTHER" id="PTHR34701">
    <property type="entry name" value="TRANSCRIPTIONAL REGULATOR MRAZ"/>
    <property type="match status" value="1"/>
</dbReference>
<evidence type="ECO:0000256" key="3">
    <source>
        <dbReference type="ARBA" id="ARBA00022737"/>
    </source>
</evidence>
<gene>
    <name evidence="7" type="primary">mraZ</name>
    <name evidence="9" type="ORF">A2Z10_03425</name>
</gene>